<evidence type="ECO:0000313" key="5">
    <source>
        <dbReference type="Proteomes" id="UP001454036"/>
    </source>
</evidence>
<evidence type="ECO:0000313" key="4">
    <source>
        <dbReference type="EMBL" id="GAA0154644.1"/>
    </source>
</evidence>
<proteinExistence type="predicted"/>
<organism evidence="4 5">
    <name type="scientific">Lithospermum erythrorhizon</name>
    <name type="common">Purple gromwell</name>
    <name type="synonym">Lithospermum officinale var. erythrorhizon</name>
    <dbReference type="NCBI Taxonomy" id="34254"/>
    <lineage>
        <taxon>Eukaryota</taxon>
        <taxon>Viridiplantae</taxon>
        <taxon>Streptophyta</taxon>
        <taxon>Embryophyta</taxon>
        <taxon>Tracheophyta</taxon>
        <taxon>Spermatophyta</taxon>
        <taxon>Magnoliopsida</taxon>
        <taxon>eudicotyledons</taxon>
        <taxon>Gunneridae</taxon>
        <taxon>Pentapetalae</taxon>
        <taxon>asterids</taxon>
        <taxon>lamiids</taxon>
        <taxon>Boraginales</taxon>
        <taxon>Boraginaceae</taxon>
        <taxon>Boraginoideae</taxon>
        <taxon>Lithospermeae</taxon>
        <taxon>Lithospermum</taxon>
    </lineage>
</organism>
<gene>
    <name evidence="4" type="ORF">LIER_12567</name>
</gene>
<dbReference type="Pfam" id="PF07231">
    <property type="entry name" value="Hs1pro-1_N"/>
    <property type="match status" value="1"/>
</dbReference>
<sequence length="447" mass="51456">MLKMGGVETKTTMNMSSNMPNKSPKLSNKQEMLTPLAPYVHVPELLHPAADSASSAYESYIMLPELKSLWEKQEFTDWKNEHILKPALQGLELTFRFISTALFDPRPYINKREMNRRLESLAATQIEIIAALLEDEIGDNQALTMGVGAKISENSLLPALCGWQRSERVARKIIHTIEREMINCPHTLGLGEPNMSNKPTLNYDLISKPLELHSLKQGSFETDSNFQSYENQTIFTIHQILETWIFVSKQVIRKLVSEIKNKDYSKASTLCWLLEKMWKLLTEIEDTHLLMDPDDFLRLKNQLSIKVSTESDLFCFRSKGLIEITKLSKELRHKVPEILEAEVDPKGGPTIQIEAMKLYRKKDGFERIHLLQGMQAVEMAVKRFYYSYKQLVVVVMGSLEINMNRGLQVMDVGHVLDRIFLDPTYYPSLDAAKTFLGYYYWKHENGN</sequence>
<comment type="caution">
    <text evidence="4">The sequence shown here is derived from an EMBL/GenBank/DDBJ whole genome shotgun (WGS) entry which is preliminary data.</text>
</comment>
<dbReference type="InterPro" id="IPR038759">
    <property type="entry name" value="HSPRO1/HSPRO2"/>
</dbReference>
<feature type="compositionally biased region" description="Polar residues" evidence="1">
    <location>
        <begin position="9"/>
        <end position="24"/>
    </location>
</feature>
<evidence type="ECO:0000259" key="3">
    <source>
        <dbReference type="Pfam" id="PF07231"/>
    </source>
</evidence>
<protein>
    <recommendedName>
        <fullName evidence="6">Nematode resistance protein-like HSPRO2</fullName>
    </recommendedName>
</protein>
<dbReference type="AlphaFoldDB" id="A0AAV3PSY0"/>
<dbReference type="EMBL" id="BAABME010002442">
    <property type="protein sequence ID" value="GAA0154644.1"/>
    <property type="molecule type" value="Genomic_DNA"/>
</dbReference>
<feature type="domain" description="Hs1pro-1 C-terminal" evidence="2">
    <location>
        <begin position="181"/>
        <end position="442"/>
    </location>
</feature>
<evidence type="ECO:0000259" key="2">
    <source>
        <dbReference type="Pfam" id="PF07014"/>
    </source>
</evidence>
<dbReference type="Proteomes" id="UP001454036">
    <property type="component" value="Unassembled WGS sequence"/>
</dbReference>
<accession>A0AAV3PSY0</accession>
<dbReference type="GO" id="GO:0019441">
    <property type="term" value="P:L-tryptophan catabolic process to kynurenine"/>
    <property type="evidence" value="ECO:0007669"/>
    <property type="project" value="InterPro"/>
</dbReference>
<dbReference type="InterPro" id="IPR009743">
    <property type="entry name" value="Hs1pro-1_C"/>
</dbReference>
<dbReference type="InterPro" id="IPR037217">
    <property type="entry name" value="Trp/Indoleamine_2_3_dOase-like"/>
</dbReference>
<dbReference type="PANTHER" id="PTHR34795">
    <property type="entry name" value="NEMATODE RESISTANCE PROTEIN-LIKE HSPRO1"/>
    <property type="match status" value="1"/>
</dbReference>
<dbReference type="GO" id="GO:0020037">
    <property type="term" value="F:heme binding"/>
    <property type="evidence" value="ECO:0007669"/>
    <property type="project" value="InterPro"/>
</dbReference>
<keyword evidence="5" id="KW-1185">Reference proteome</keyword>
<dbReference type="SUPFAM" id="SSF140959">
    <property type="entry name" value="Indolic compounds 2,3-dioxygenase-like"/>
    <property type="match status" value="1"/>
</dbReference>
<feature type="region of interest" description="Disordered" evidence="1">
    <location>
        <begin position="1"/>
        <end position="24"/>
    </location>
</feature>
<evidence type="ECO:0000256" key="1">
    <source>
        <dbReference type="SAM" id="MobiDB-lite"/>
    </source>
</evidence>
<evidence type="ECO:0008006" key="6">
    <source>
        <dbReference type="Google" id="ProtNLM"/>
    </source>
</evidence>
<dbReference type="GO" id="GO:0006952">
    <property type="term" value="P:defense response"/>
    <property type="evidence" value="ECO:0007669"/>
    <property type="project" value="InterPro"/>
</dbReference>
<dbReference type="InterPro" id="IPR009869">
    <property type="entry name" value="HSPRO1_N"/>
</dbReference>
<dbReference type="PANTHER" id="PTHR34795:SF1">
    <property type="entry name" value="NEMATODE RESISTANCE PROTEIN-LIKE HSPRO1"/>
    <property type="match status" value="1"/>
</dbReference>
<feature type="domain" description="Nematode resistance protein-like HSPRO1 N-terminal" evidence="3">
    <location>
        <begin position="8"/>
        <end position="178"/>
    </location>
</feature>
<dbReference type="GO" id="GO:0046872">
    <property type="term" value="F:metal ion binding"/>
    <property type="evidence" value="ECO:0007669"/>
    <property type="project" value="InterPro"/>
</dbReference>
<name>A0AAV3PSY0_LITER</name>
<reference evidence="4 5" key="1">
    <citation type="submission" date="2024-01" db="EMBL/GenBank/DDBJ databases">
        <title>The complete chloroplast genome sequence of Lithospermum erythrorhizon: insights into the phylogenetic relationship among Boraginaceae species and the maternal lineages of purple gromwells.</title>
        <authorList>
            <person name="Okada T."/>
            <person name="Watanabe K."/>
        </authorList>
    </citation>
    <scope>NUCLEOTIDE SEQUENCE [LARGE SCALE GENOMIC DNA]</scope>
</reference>
<dbReference type="Pfam" id="PF07014">
    <property type="entry name" value="Hs1pro-1_C"/>
    <property type="match status" value="1"/>
</dbReference>